<dbReference type="GO" id="GO:0043813">
    <property type="term" value="F:phosphatidylinositol-3,5-bisphosphate 5-phosphatase activity"/>
    <property type="evidence" value="ECO:0007669"/>
    <property type="project" value="TreeGrafter"/>
</dbReference>
<dbReference type="FunFam" id="3.60.10.10:FF:000029">
    <property type="entry name" value="Inositol polyphosphate 5-phosphatase"/>
    <property type="match status" value="1"/>
</dbReference>
<reference evidence="11 12" key="1">
    <citation type="submission" date="2019-09" db="EMBL/GenBank/DDBJ databases">
        <authorList>
            <person name="Brejova B."/>
        </authorList>
    </citation>
    <scope>NUCLEOTIDE SEQUENCE [LARGE SCALE GENOMIC DNA]</scope>
</reference>
<dbReference type="PANTHER" id="PTHR11200">
    <property type="entry name" value="INOSITOL 5-PHOSPHATASE"/>
    <property type="match status" value="1"/>
</dbReference>
<dbReference type="AlphaFoldDB" id="A0A5E8B599"/>
<dbReference type="EC" id="3.1.3.36" evidence="4"/>
<dbReference type="OrthoDB" id="405996at2759"/>
<evidence type="ECO:0000256" key="1">
    <source>
        <dbReference type="ARBA" id="ARBA00004496"/>
    </source>
</evidence>
<accession>A0A5E8B599</accession>
<dbReference type="InterPro" id="IPR000300">
    <property type="entry name" value="IPPc"/>
</dbReference>
<feature type="domain" description="SAC" evidence="10">
    <location>
        <begin position="165"/>
        <end position="503"/>
    </location>
</feature>
<dbReference type="PANTHER" id="PTHR11200:SF257">
    <property type="entry name" value="PHOSPHOINOSITIDE 5-PHOSPHATASE"/>
    <property type="match status" value="1"/>
</dbReference>
<comment type="similarity">
    <text evidence="3">In the central section; belongs to the inositol 1,4,5-trisphosphate 5-phosphatase family.</text>
</comment>
<feature type="region of interest" description="Disordered" evidence="9">
    <location>
        <begin position="971"/>
        <end position="1165"/>
    </location>
</feature>
<feature type="compositionally biased region" description="Polar residues" evidence="9">
    <location>
        <begin position="1089"/>
        <end position="1100"/>
    </location>
</feature>
<feature type="compositionally biased region" description="Polar residues" evidence="9">
    <location>
        <begin position="1124"/>
        <end position="1140"/>
    </location>
</feature>
<dbReference type="EMBL" id="CABVLU010000001">
    <property type="protein sequence ID" value="VVT46486.1"/>
    <property type="molecule type" value="Genomic_DNA"/>
</dbReference>
<sequence>MKVYYNRRPRSLALVQGDNILIIRGSSRRNVPNQQGSGSGGNNAPADQSPPKCIIEFAKRDSIKFDQYRLLSPHECQGCLGLIEINYDVYLCVITKGAEVAQPRPGETVNRIYSVEFYCVNNNDWDFVTLDANGYAIDQNIGLASAATDSLNRLHIGSEHPCASIRKLLSNGSFYYSSNFDVATVLQYRGGGSNAKKSTLTMEMADRSFMWNSFMTEGLINFRNHLSDSQRQELDECHFLTTAIRGFAESKEVRIGSSHEPAMLTIISRQSWRRAGTRYNARGVDDEGNVANFVETETILSYGDLIYGFTQIRGSVPIFWEQDANIISAKINITRSSEATQPAFNKHFEQLVQKFGIVHVVNLLANKPGEYELSERYRNHILASRNLKGNLGLTEFDFHAEVASRGYSQANRIIPLLQEAFLEISFYSNNARRPADKTEQHGIFRTNCLDCLDRTNLVQQLISKEALMMFFELYRIPPGQDIWAKHNFIWADNGDQLSQIYAGTNALKTSFTRSGKMGFAGALADVTKSVGRLYINNFVDKGRQNTMDLLLGRTAGQQQVVLHDPINDYVTVELTRRVGDFSSTRNIKVFAGTFNLNGVMSPDDLSGWLFPPDGGREAPDIVLVGFQEIVELTPSQILNAEPYKREFWETRVANTLNQRDEYVLVRSDQLVGTALMMFVRKAEVSYVKNVEGAMIKTGLGGMAGNKGGIAVSFYFASTSFCFITAHLAAGPNNIDERHHNFKTISSGLVFSRGRRIKAHDSIIWLGDFNYRINMPYEYVKEEIKKGNLEKLFEKDQLYDQMVRGETFPFYNEMQINFPPTYKFDNDSNEYDTSEKMRTPSWTDRILSRGTNLHQTSYGCVPKIMFSDHRPVYATFNATVVVVDEDIKNRLANELYNRRRLEVGDANDLVSLIDLNETTLTHGLPPPSSDSRKWWIAGGQSTKVNFQPPTGTVINPDRDTNPFVEDVDFIKPPLPPRPHTFTSGTKPPSAPAISGNKPEVRAAHRSNTIASGPGARQMNRKSLSPPPVPRKPVSLSSKPTASGVAKSAAHKPASTPSPTPIPTTAHISASSSPSSEAGVPAPPPKRKSVKSNGTTPPTGSKNLLDDDGDAESVRGWTPPPMVPTSGANSVKGSSGGHSTPKSLLDDDDQEGAAPSVSGLTLLQPTS</sequence>
<evidence type="ECO:0000256" key="8">
    <source>
        <dbReference type="ARBA" id="ARBA00022927"/>
    </source>
</evidence>
<evidence type="ECO:0000256" key="6">
    <source>
        <dbReference type="ARBA" id="ARBA00022490"/>
    </source>
</evidence>
<dbReference type="GO" id="GO:0015031">
    <property type="term" value="P:protein transport"/>
    <property type="evidence" value="ECO:0007669"/>
    <property type="project" value="UniProtKB-KW"/>
</dbReference>
<proteinExistence type="inferred from homology"/>
<keyword evidence="8" id="KW-0653">Protein transport</keyword>
<dbReference type="GO" id="GO:0004439">
    <property type="term" value="F:phosphatidylinositol-4,5-bisphosphate 5-phosphatase activity"/>
    <property type="evidence" value="ECO:0007669"/>
    <property type="project" value="UniProtKB-EC"/>
</dbReference>
<comment type="similarity">
    <text evidence="2">Belongs to the synaptojanin family.</text>
</comment>
<dbReference type="GO" id="GO:0016020">
    <property type="term" value="C:membrane"/>
    <property type="evidence" value="ECO:0007669"/>
    <property type="project" value="TreeGrafter"/>
</dbReference>
<dbReference type="Proteomes" id="UP000398389">
    <property type="component" value="Unassembled WGS sequence"/>
</dbReference>
<dbReference type="InterPro" id="IPR002013">
    <property type="entry name" value="SAC_dom"/>
</dbReference>
<dbReference type="GO" id="GO:0046856">
    <property type="term" value="P:phosphatidylinositol dephosphorylation"/>
    <property type="evidence" value="ECO:0007669"/>
    <property type="project" value="InterPro"/>
</dbReference>
<evidence type="ECO:0000256" key="5">
    <source>
        <dbReference type="ARBA" id="ARBA00022448"/>
    </source>
</evidence>
<dbReference type="Pfam" id="PF22669">
    <property type="entry name" value="Exo_endo_phos2"/>
    <property type="match status" value="1"/>
</dbReference>
<dbReference type="SUPFAM" id="SSF56219">
    <property type="entry name" value="DNase I-like"/>
    <property type="match status" value="1"/>
</dbReference>
<evidence type="ECO:0000256" key="7">
    <source>
        <dbReference type="ARBA" id="ARBA00022801"/>
    </source>
</evidence>
<organism evidence="11 12">
    <name type="scientific">Magnusiomyces paraingens</name>
    <dbReference type="NCBI Taxonomy" id="2606893"/>
    <lineage>
        <taxon>Eukaryota</taxon>
        <taxon>Fungi</taxon>
        <taxon>Dikarya</taxon>
        <taxon>Ascomycota</taxon>
        <taxon>Saccharomycotina</taxon>
        <taxon>Dipodascomycetes</taxon>
        <taxon>Dipodascales</taxon>
        <taxon>Dipodascaceae</taxon>
        <taxon>Magnusiomyces</taxon>
    </lineage>
</organism>
<name>A0A5E8B599_9ASCO</name>
<feature type="region of interest" description="Disordered" evidence="9">
    <location>
        <begin position="29"/>
        <end position="49"/>
    </location>
</feature>
<dbReference type="InterPro" id="IPR036691">
    <property type="entry name" value="Endo/exonu/phosph_ase_sf"/>
</dbReference>
<evidence type="ECO:0000313" key="11">
    <source>
        <dbReference type="EMBL" id="VVT46486.1"/>
    </source>
</evidence>
<keyword evidence="5" id="KW-0813">Transport</keyword>
<keyword evidence="7" id="KW-0378">Hydrolase</keyword>
<evidence type="ECO:0000259" key="10">
    <source>
        <dbReference type="PROSITE" id="PS50275"/>
    </source>
</evidence>
<dbReference type="PROSITE" id="PS50275">
    <property type="entry name" value="SAC"/>
    <property type="match status" value="1"/>
</dbReference>
<evidence type="ECO:0000256" key="3">
    <source>
        <dbReference type="ARBA" id="ARBA00009678"/>
    </source>
</evidence>
<dbReference type="RefSeq" id="XP_031851851.1">
    <property type="nucleotide sequence ID" value="XM_031995960.1"/>
</dbReference>
<gene>
    <name evidence="11" type="ORF">SAPINGB_P001237</name>
</gene>
<evidence type="ECO:0000256" key="2">
    <source>
        <dbReference type="ARBA" id="ARBA00008943"/>
    </source>
</evidence>
<evidence type="ECO:0000256" key="4">
    <source>
        <dbReference type="ARBA" id="ARBA00013044"/>
    </source>
</evidence>
<dbReference type="GeneID" id="43580060"/>
<evidence type="ECO:0000313" key="12">
    <source>
        <dbReference type="Proteomes" id="UP000398389"/>
    </source>
</evidence>
<comment type="subcellular location">
    <subcellularLocation>
        <location evidence="1">Cytoplasm</location>
    </subcellularLocation>
</comment>
<dbReference type="GO" id="GO:0005737">
    <property type="term" value="C:cytoplasm"/>
    <property type="evidence" value="ECO:0007669"/>
    <property type="project" value="UniProtKB-SubCell"/>
</dbReference>
<dbReference type="SMART" id="SM00128">
    <property type="entry name" value="IPPc"/>
    <property type="match status" value="1"/>
</dbReference>
<dbReference type="InterPro" id="IPR046985">
    <property type="entry name" value="IP5"/>
</dbReference>
<dbReference type="Gene3D" id="3.60.10.10">
    <property type="entry name" value="Endonuclease/exonuclease/phosphatase"/>
    <property type="match status" value="1"/>
</dbReference>
<feature type="compositionally biased region" description="Polar residues" evidence="9">
    <location>
        <begin position="1156"/>
        <end position="1165"/>
    </location>
</feature>
<keyword evidence="12" id="KW-1185">Reference proteome</keyword>
<protein>
    <recommendedName>
        <fullName evidence="4">phosphoinositide 5-phosphatase</fullName>
        <ecNumber evidence="4">3.1.3.36</ecNumber>
    </recommendedName>
</protein>
<evidence type="ECO:0000256" key="9">
    <source>
        <dbReference type="SAM" id="MobiDB-lite"/>
    </source>
</evidence>
<dbReference type="Pfam" id="PF02383">
    <property type="entry name" value="Syja_N"/>
    <property type="match status" value="1"/>
</dbReference>
<keyword evidence="6" id="KW-0963">Cytoplasm</keyword>
<feature type="compositionally biased region" description="Low complexity" evidence="9">
    <location>
        <begin position="1061"/>
        <end position="1078"/>
    </location>
</feature>